<keyword evidence="9" id="KW-1185">Reference proteome</keyword>
<dbReference type="EC" id="5.1.1.3" evidence="2 7"/>
<sequence>MALRIPNILVFDSGIGGISVYDEIRQKIPHANYIYLFDNEAFPYGDKSSYFLIERVKAVIDKAASMFDIDIVVIACNTASTICLPVLRASFSFPIVGVVPAIKPATQITRNKCIGLLATKATIEREYTHNLIRDFAQGYQIELLGLSELALIAEQKLQGIKVNQAELRKLMQPWLSLSIIPDTVVLGCTHYPFIRQELSAIFPDATFIDSGYAIAARVYHLLEDNFELTSTLSQSLQTHYLVCSTLYNEQVQKIVDTLQKYNFYKYQLVKISGV</sequence>
<evidence type="ECO:0000256" key="1">
    <source>
        <dbReference type="ARBA" id="ARBA00001602"/>
    </source>
</evidence>
<keyword evidence="5 7" id="KW-0413">Isomerase</keyword>
<dbReference type="GO" id="GO:0009252">
    <property type="term" value="P:peptidoglycan biosynthetic process"/>
    <property type="evidence" value="ECO:0007669"/>
    <property type="project" value="UniProtKB-UniRule"/>
</dbReference>
<organism evidence="8 9">
    <name type="scientific">Orbus hercynius</name>
    <dbReference type="NCBI Taxonomy" id="593135"/>
    <lineage>
        <taxon>Bacteria</taxon>
        <taxon>Pseudomonadati</taxon>
        <taxon>Pseudomonadota</taxon>
        <taxon>Gammaproteobacteria</taxon>
        <taxon>Orbales</taxon>
        <taxon>Orbaceae</taxon>
        <taxon>Orbus</taxon>
    </lineage>
</organism>
<feature type="binding site" evidence="7">
    <location>
        <begin position="189"/>
        <end position="190"/>
    </location>
    <ligand>
        <name>substrate</name>
    </ligand>
</feature>
<dbReference type="InterPro" id="IPR004391">
    <property type="entry name" value="Glu_race"/>
</dbReference>
<keyword evidence="3 7" id="KW-0133">Cell shape</keyword>
<evidence type="ECO:0000256" key="5">
    <source>
        <dbReference type="ARBA" id="ARBA00023235"/>
    </source>
</evidence>
<evidence type="ECO:0000256" key="3">
    <source>
        <dbReference type="ARBA" id="ARBA00022960"/>
    </source>
</evidence>
<dbReference type="InterPro" id="IPR015942">
    <property type="entry name" value="Asp/Glu/hydantoin_racemase"/>
</dbReference>
<dbReference type="AlphaFoldDB" id="A0A495RB19"/>
<gene>
    <name evidence="7" type="primary">murI</name>
    <name evidence="8" type="ORF">DES39_1809</name>
</gene>
<name>A0A495RB19_9GAMM</name>
<evidence type="ECO:0000256" key="7">
    <source>
        <dbReference type="HAMAP-Rule" id="MF_00258"/>
    </source>
</evidence>
<accession>A0A495RB19</accession>
<dbReference type="GO" id="GO:0008881">
    <property type="term" value="F:glutamate racemase activity"/>
    <property type="evidence" value="ECO:0007669"/>
    <property type="project" value="UniProtKB-UniRule"/>
</dbReference>
<dbReference type="UniPathway" id="UPA00219"/>
<protein>
    <recommendedName>
        <fullName evidence="2 7">Glutamate racemase</fullName>
        <ecNumber evidence="2 7">5.1.1.3</ecNumber>
    </recommendedName>
</protein>
<comment type="function">
    <text evidence="7">Provides the (R)-glutamate required for cell wall biosynthesis.</text>
</comment>
<keyword evidence="6 7" id="KW-0961">Cell wall biogenesis/degradation</keyword>
<feature type="active site" description="Proton donor/acceptor" evidence="7">
    <location>
        <position position="76"/>
    </location>
</feature>
<dbReference type="PANTHER" id="PTHR21198:SF2">
    <property type="entry name" value="GLUTAMATE RACEMASE"/>
    <property type="match status" value="1"/>
</dbReference>
<proteinExistence type="inferred from homology"/>
<dbReference type="NCBIfam" id="TIGR00067">
    <property type="entry name" value="glut_race"/>
    <property type="match status" value="1"/>
</dbReference>
<dbReference type="Gene3D" id="3.40.50.1860">
    <property type="match status" value="2"/>
</dbReference>
<dbReference type="GO" id="GO:0071555">
    <property type="term" value="P:cell wall organization"/>
    <property type="evidence" value="ECO:0007669"/>
    <property type="project" value="UniProtKB-KW"/>
</dbReference>
<dbReference type="SUPFAM" id="SSF53681">
    <property type="entry name" value="Aspartate/glutamate racemase"/>
    <property type="match status" value="2"/>
</dbReference>
<feature type="binding site" evidence="7">
    <location>
        <begin position="44"/>
        <end position="45"/>
    </location>
    <ligand>
        <name>substrate</name>
    </ligand>
</feature>
<dbReference type="PANTHER" id="PTHR21198">
    <property type="entry name" value="GLUTAMATE RACEMASE"/>
    <property type="match status" value="1"/>
</dbReference>
<dbReference type="PROSITE" id="PS00923">
    <property type="entry name" value="ASP_GLU_RACEMASE_1"/>
    <property type="match status" value="1"/>
</dbReference>
<evidence type="ECO:0000256" key="6">
    <source>
        <dbReference type="ARBA" id="ARBA00023316"/>
    </source>
</evidence>
<dbReference type="RefSeq" id="WP_211324678.1">
    <property type="nucleotide sequence ID" value="NZ_RBWY01000004.1"/>
</dbReference>
<comment type="similarity">
    <text evidence="7">Belongs to the aspartate/glutamate racemases family.</text>
</comment>
<evidence type="ECO:0000313" key="9">
    <source>
        <dbReference type="Proteomes" id="UP000278542"/>
    </source>
</evidence>
<keyword evidence="4 7" id="KW-0573">Peptidoglycan synthesis</keyword>
<dbReference type="InterPro" id="IPR033134">
    <property type="entry name" value="Asp/Glu_racemase_AS_2"/>
</dbReference>
<evidence type="ECO:0000313" key="8">
    <source>
        <dbReference type="EMBL" id="RKS84599.1"/>
    </source>
</evidence>
<feature type="active site" description="Proton donor/acceptor" evidence="7">
    <location>
        <position position="188"/>
    </location>
</feature>
<feature type="binding site" evidence="7">
    <location>
        <begin position="77"/>
        <end position="78"/>
    </location>
    <ligand>
        <name>substrate</name>
    </ligand>
</feature>
<dbReference type="InterPro" id="IPR001920">
    <property type="entry name" value="Asp/Glu_race"/>
</dbReference>
<evidence type="ECO:0000256" key="4">
    <source>
        <dbReference type="ARBA" id="ARBA00022984"/>
    </source>
</evidence>
<dbReference type="InterPro" id="IPR018187">
    <property type="entry name" value="Asp/Glu_racemase_AS_1"/>
</dbReference>
<dbReference type="Proteomes" id="UP000278542">
    <property type="component" value="Unassembled WGS sequence"/>
</dbReference>
<reference evidence="8 9" key="1">
    <citation type="submission" date="2018-10" db="EMBL/GenBank/DDBJ databases">
        <title>Genomic Encyclopedia of Type Strains, Phase IV (KMG-IV): sequencing the most valuable type-strain genomes for metagenomic binning, comparative biology and taxonomic classification.</title>
        <authorList>
            <person name="Goeker M."/>
        </authorList>
    </citation>
    <scope>NUCLEOTIDE SEQUENCE [LARGE SCALE GENOMIC DNA]</scope>
    <source>
        <strain evidence="8 9">DSM 22228</strain>
    </source>
</reference>
<dbReference type="PROSITE" id="PS00924">
    <property type="entry name" value="ASP_GLU_RACEMASE_2"/>
    <property type="match status" value="1"/>
</dbReference>
<dbReference type="Pfam" id="PF01177">
    <property type="entry name" value="Asp_Glu_race"/>
    <property type="match status" value="1"/>
</dbReference>
<dbReference type="HAMAP" id="MF_00258">
    <property type="entry name" value="Glu_racemase"/>
    <property type="match status" value="1"/>
</dbReference>
<feature type="binding site" evidence="7">
    <location>
        <begin position="12"/>
        <end position="13"/>
    </location>
    <ligand>
        <name>substrate</name>
    </ligand>
</feature>
<comment type="pathway">
    <text evidence="7">Cell wall biogenesis; peptidoglycan biosynthesis.</text>
</comment>
<dbReference type="EMBL" id="RBWY01000004">
    <property type="protein sequence ID" value="RKS84599.1"/>
    <property type="molecule type" value="Genomic_DNA"/>
</dbReference>
<comment type="catalytic activity">
    <reaction evidence="1 7">
        <text>L-glutamate = D-glutamate</text>
        <dbReference type="Rhea" id="RHEA:12813"/>
        <dbReference type="ChEBI" id="CHEBI:29985"/>
        <dbReference type="ChEBI" id="CHEBI:29986"/>
        <dbReference type="EC" id="5.1.1.3"/>
    </reaction>
</comment>
<dbReference type="FunFam" id="3.40.50.1860:FF:000001">
    <property type="entry name" value="Glutamate racemase"/>
    <property type="match status" value="1"/>
</dbReference>
<comment type="caution">
    <text evidence="8">The sequence shown here is derived from an EMBL/GenBank/DDBJ whole genome shotgun (WGS) entry which is preliminary data.</text>
</comment>
<dbReference type="GO" id="GO:0008360">
    <property type="term" value="P:regulation of cell shape"/>
    <property type="evidence" value="ECO:0007669"/>
    <property type="project" value="UniProtKB-KW"/>
</dbReference>
<evidence type="ECO:0000256" key="2">
    <source>
        <dbReference type="ARBA" id="ARBA00013090"/>
    </source>
</evidence>